<dbReference type="InterPro" id="IPR047173">
    <property type="entry name" value="STRAD_A/B-like"/>
</dbReference>
<dbReference type="SUPFAM" id="SSF56112">
    <property type="entry name" value="Protein kinase-like (PK-like)"/>
    <property type="match status" value="1"/>
</dbReference>
<dbReference type="Proteomes" id="UP000639772">
    <property type="component" value="Chromosome 3"/>
</dbReference>
<evidence type="ECO:0000256" key="1">
    <source>
        <dbReference type="ARBA" id="ARBA00008874"/>
    </source>
</evidence>
<dbReference type="GO" id="GO:0004672">
    <property type="term" value="F:protein kinase activity"/>
    <property type="evidence" value="ECO:0007669"/>
    <property type="project" value="InterPro"/>
</dbReference>
<reference evidence="3 4" key="1">
    <citation type="journal article" date="2020" name="Nat. Food">
        <title>A phased Vanilla planifolia genome enables genetic improvement of flavour and production.</title>
        <authorList>
            <person name="Hasing T."/>
            <person name="Tang H."/>
            <person name="Brym M."/>
            <person name="Khazi F."/>
            <person name="Huang T."/>
            <person name="Chambers A.H."/>
        </authorList>
    </citation>
    <scope>NUCLEOTIDE SEQUENCE [LARGE SCALE GENOMIC DNA]</scope>
    <source>
        <tissue evidence="3">Leaf</tissue>
    </source>
</reference>
<comment type="caution">
    <text evidence="3">The sequence shown here is derived from an EMBL/GenBank/DDBJ whole genome shotgun (WGS) entry which is preliminary data.</text>
</comment>
<protein>
    <recommendedName>
        <fullName evidence="2">Protein kinase domain-containing protein</fullName>
    </recommendedName>
</protein>
<dbReference type="Gene3D" id="1.10.510.10">
    <property type="entry name" value="Transferase(Phosphotransferase) domain 1"/>
    <property type="match status" value="1"/>
</dbReference>
<dbReference type="EMBL" id="JADCNM010000003">
    <property type="protein sequence ID" value="KAG0490293.1"/>
    <property type="molecule type" value="Genomic_DNA"/>
</dbReference>
<dbReference type="GO" id="GO:0005524">
    <property type="term" value="F:ATP binding"/>
    <property type="evidence" value="ECO:0007669"/>
    <property type="project" value="InterPro"/>
</dbReference>
<accession>A0A835RQB7</accession>
<name>A0A835RQB7_VANPL</name>
<dbReference type="OrthoDB" id="248923at2759"/>
<gene>
    <name evidence="3" type="ORF">HPP92_007156</name>
</gene>
<dbReference type="PROSITE" id="PS50011">
    <property type="entry name" value="PROTEIN_KINASE_DOM"/>
    <property type="match status" value="1"/>
</dbReference>
<comment type="similarity">
    <text evidence="1">Belongs to the protein kinase superfamily. STE Ser/Thr protein kinase family. STE20 subfamily.</text>
</comment>
<dbReference type="GO" id="GO:0043539">
    <property type="term" value="F:protein serine/threonine kinase activator activity"/>
    <property type="evidence" value="ECO:0007669"/>
    <property type="project" value="InterPro"/>
</dbReference>
<evidence type="ECO:0000313" key="4">
    <source>
        <dbReference type="Proteomes" id="UP000639772"/>
    </source>
</evidence>
<dbReference type="InterPro" id="IPR011009">
    <property type="entry name" value="Kinase-like_dom_sf"/>
</dbReference>
<evidence type="ECO:0000259" key="2">
    <source>
        <dbReference type="PROSITE" id="PS50011"/>
    </source>
</evidence>
<dbReference type="AlphaFoldDB" id="A0A835RQB7"/>
<organism evidence="3 4">
    <name type="scientific">Vanilla planifolia</name>
    <name type="common">Vanilla</name>
    <dbReference type="NCBI Taxonomy" id="51239"/>
    <lineage>
        <taxon>Eukaryota</taxon>
        <taxon>Viridiplantae</taxon>
        <taxon>Streptophyta</taxon>
        <taxon>Embryophyta</taxon>
        <taxon>Tracheophyta</taxon>
        <taxon>Spermatophyta</taxon>
        <taxon>Magnoliopsida</taxon>
        <taxon>Liliopsida</taxon>
        <taxon>Asparagales</taxon>
        <taxon>Orchidaceae</taxon>
        <taxon>Vanilloideae</taxon>
        <taxon>Vanilleae</taxon>
        <taxon>Vanilla</taxon>
    </lineage>
</organism>
<dbReference type="PANTHER" id="PTHR48014:SF21">
    <property type="entry name" value="SERINE_THREONINE-PROTEIN KINASE FRAY2"/>
    <property type="match status" value="1"/>
</dbReference>
<feature type="domain" description="Protein kinase" evidence="2">
    <location>
        <begin position="1"/>
        <end position="34"/>
    </location>
</feature>
<sequence length="241" mass="26892">MLVDQSFKEIVAKCLVKDPTKRPTAEELLKHSFFKNAKPLELYVKSLLSDLPPLWDRVKTLKLKDAAQLALKKISSSNQEVLLQSEYQRGVSAWNFDIEDLKAQASLIACGSSQIARLHSTCTRDPSMHDIAWTGGDSQLPNEIARRGARNSPYSNSLSAPIRFLGCGNSSEDNGTGNVIQRKGRFSVTSENVDLLQEKTAATEREHLHVAILQLQARTVTLANELAAERLKYTQLQQKFK</sequence>
<dbReference type="InterPro" id="IPR000719">
    <property type="entry name" value="Prot_kinase_dom"/>
</dbReference>
<evidence type="ECO:0000313" key="3">
    <source>
        <dbReference type="EMBL" id="KAG0490293.1"/>
    </source>
</evidence>
<proteinExistence type="inferred from homology"/>
<dbReference type="PANTHER" id="PTHR48014">
    <property type="entry name" value="SERINE/THREONINE-PROTEIN KINASE FRAY2"/>
    <property type="match status" value="1"/>
</dbReference>